<keyword evidence="6" id="KW-0256">Endoplasmic reticulum</keyword>
<dbReference type="GO" id="GO:0004222">
    <property type="term" value="F:metalloendopeptidase activity"/>
    <property type="evidence" value="ECO:0007669"/>
    <property type="project" value="InterPro"/>
</dbReference>
<feature type="domain" description="CAAX prenyl protease 1 N-terminal" evidence="16">
    <location>
        <begin position="31"/>
        <end position="205"/>
    </location>
</feature>
<dbReference type="RefSeq" id="WP_189514663.1">
    <property type="nucleotide sequence ID" value="NZ_BMXG01000011.1"/>
</dbReference>
<evidence type="ECO:0000256" key="6">
    <source>
        <dbReference type="ARBA" id="ARBA00022824"/>
    </source>
</evidence>
<dbReference type="InterPro" id="IPR027057">
    <property type="entry name" value="CAXX_Prtase_1"/>
</dbReference>
<keyword evidence="18" id="KW-1185">Reference proteome</keyword>
<organism evidence="17 18">
    <name type="scientific">Cerasicoccus arenae</name>
    <dbReference type="NCBI Taxonomy" id="424488"/>
    <lineage>
        <taxon>Bacteria</taxon>
        <taxon>Pseudomonadati</taxon>
        <taxon>Verrucomicrobiota</taxon>
        <taxon>Opitutia</taxon>
        <taxon>Puniceicoccales</taxon>
        <taxon>Cerasicoccaceae</taxon>
        <taxon>Cerasicoccus</taxon>
    </lineage>
</organism>
<evidence type="ECO:0000256" key="7">
    <source>
        <dbReference type="ARBA" id="ARBA00022833"/>
    </source>
</evidence>
<evidence type="ECO:0000313" key="17">
    <source>
        <dbReference type="EMBL" id="GHC03402.1"/>
    </source>
</evidence>
<comment type="similarity">
    <text evidence="13">Belongs to the peptidase M48 family.</text>
</comment>
<keyword evidence="10 14" id="KW-0472">Membrane</keyword>
<keyword evidence="4 12" id="KW-0479">Metal-binding</keyword>
<comment type="cofactor">
    <cofactor evidence="12 13">
        <name>Zn(2+)</name>
        <dbReference type="ChEBI" id="CHEBI:29105"/>
    </cofactor>
    <text evidence="12 13">Binds 1 zinc ion per subunit.</text>
</comment>
<evidence type="ECO:0000256" key="1">
    <source>
        <dbReference type="ARBA" id="ARBA00004477"/>
    </source>
</evidence>
<keyword evidence="9 13" id="KW-0482">Metalloprotease</keyword>
<dbReference type="AlphaFoldDB" id="A0A8J3DII0"/>
<dbReference type="Pfam" id="PF16491">
    <property type="entry name" value="Peptidase_M48_N"/>
    <property type="match status" value="1"/>
</dbReference>
<gene>
    <name evidence="17" type="ORF">GCM10007047_19980</name>
</gene>
<comment type="subcellular location">
    <subcellularLocation>
        <location evidence="1">Endoplasmic reticulum membrane</location>
        <topology evidence="1">Multi-pass membrane protein</topology>
    </subcellularLocation>
</comment>
<dbReference type="InterPro" id="IPR032456">
    <property type="entry name" value="Peptidase_M48_N"/>
</dbReference>
<feature type="binding site" evidence="12">
    <location>
        <position position="278"/>
    </location>
    <ligand>
        <name>Zn(2+)</name>
        <dbReference type="ChEBI" id="CHEBI:29105"/>
        <note>catalytic</note>
    </ligand>
</feature>
<feature type="transmembrane region" description="Helical" evidence="14">
    <location>
        <begin position="151"/>
        <end position="170"/>
    </location>
</feature>
<sequence>MLTTPVIVFLILLIAKTAMERRLSSLNRKEVLANKDAVPAVYRDVVDDETYRKSVDYTLAKNALGKIDTFYEAIVLALIVCTGFLAWLYNSLTAVLGEGVWGQSVVLFLVLIIIGLPSIPMDWWSTFKLEAKFGFNKSTIGLWITDKIKGFVLGAILGIPVLALLLSIFNWLPVSWWFWGFFTFFILQLLLMVLYPRLIMPLFNKLSPLEDGPLRDRLLALGERTGFSAQTILVMDGSKRSSHSNAFFTGFGKFRKIVLYDTLIEQLEPIELESVLAHEIGHYKKGHIPKTLLIGFFTGLGGFAVMGWLATQDWFYTNFGFDPHSGMAPVLLLFMLISGLFTFWLSPLSNRMSRKHEYEADAFARKTMQDDPMPLIKSLHKMYEKNLSNFTPHPKFSNFYYSHPTLLEREAALRQEPAES</sequence>
<name>A0A8J3DII0_9BACT</name>
<keyword evidence="5 13" id="KW-0378">Hydrolase</keyword>
<evidence type="ECO:0000259" key="15">
    <source>
        <dbReference type="Pfam" id="PF01435"/>
    </source>
</evidence>
<evidence type="ECO:0000256" key="2">
    <source>
        <dbReference type="ARBA" id="ARBA00022670"/>
    </source>
</evidence>
<evidence type="ECO:0000256" key="4">
    <source>
        <dbReference type="ARBA" id="ARBA00022723"/>
    </source>
</evidence>
<feature type="transmembrane region" description="Helical" evidence="14">
    <location>
        <begin position="176"/>
        <end position="195"/>
    </location>
</feature>
<accession>A0A8J3DII0</accession>
<feature type="transmembrane region" description="Helical" evidence="14">
    <location>
        <begin position="292"/>
        <end position="311"/>
    </location>
</feature>
<feature type="active site" description="Proton donor" evidence="11">
    <location>
        <position position="361"/>
    </location>
</feature>
<evidence type="ECO:0000256" key="9">
    <source>
        <dbReference type="ARBA" id="ARBA00023049"/>
    </source>
</evidence>
<protein>
    <submittedName>
        <fullName evidence="17">Peptidase</fullName>
    </submittedName>
</protein>
<dbReference type="EMBL" id="BMXG01000011">
    <property type="protein sequence ID" value="GHC03402.1"/>
    <property type="molecule type" value="Genomic_DNA"/>
</dbReference>
<evidence type="ECO:0000313" key="18">
    <source>
        <dbReference type="Proteomes" id="UP000642829"/>
    </source>
</evidence>
<evidence type="ECO:0000259" key="16">
    <source>
        <dbReference type="Pfam" id="PF16491"/>
    </source>
</evidence>
<dbReference type="GO" id="GO:0046872">
    <property type="term" value="F:metal ion binding"/>
    <property type="evidence" value="ECO:0007669"/>
    <property type="project" value="UniProtKB-KW"/>
</dbReference>
<evidence type="ECO:0000256" key="13">
    <source>
        <dbReference type="RuleBase" id="RU003983"/>
    </source>
</evidence>
<proteinExistence type="inferred from homology"/>
<evidence type="ECO:0000256" key="10">
    <source>
        <dbReference type="ARBA" id="ARBA00023136"/>
    </source>
</evidence>
<dbReference type="Pfam" id="PF01435">
    <property type="entry name" value="Peptidase_M48"/>
    <property type="match status" value="1"/>
</dbReference>
<evidence type="ECO:0000256" key="14">
    <source>
        <dbReference type="SAM" id="Phobius"/>
    </source>
</evidence>
<dbReference type="PANTHER" id="PTHR10120">
    <property type="entry name" value="CAAX PRENYL PROTEASE 1"/>
    <property type="match status" value="1"/>
</dbReference>
<dbReference type="GO" id="GO:0071586">
    <property type="term" value="P:CAAX-box protein processing"/>
    <property type="evidence" value="ECO:0007669"/>
    <property type="project" value="InterPro"/>
</dbReference>
<feature type="binding site" evidence="12">
    <location>
        <position position="282"/>
    </location>
    <ligand>
        <name>Zn(2+)</name>
        <dbReference type="ChEBI" id="CHEBI:29105"/>
        <note>catalytic</note>
    </ligand>
</feature>
<feature type="binding site" evidence="12">
    <location>
        <position position="357"/>
    </location>
    <ligand>
        <name>Zn(2+)</name>
        <dbReference type="ChEBI" id="CHEBI:29105"/>
        <note>catalytic</note>
    </ligand>
</feature>
<feature type="active site" evidence="11">
    <location>
        <position position="279"/>
    </location>
</feature>
<reference evidence="17" key="2">
    <citation type="submission" date="2020-09" db="EMBL/GenBank/DDBJ databases">
        <authorList>
            <person name="Sun Q."/>
            <person name="Kim S."/>
        </authorList>
    </citation>
    <scope>NUCLEOTIDE SEQUENCE</scope>
    <source>
        <strain evidence="17">KCTC 12870</strain>
    </source>
</reference>
<reference evidence="17" key="1">
    <citation type="journal article" date="2014" name="Int. J. Syst. Evol. Microbiol.">
        <title>Complete genome sequence of Corynebacterium casei LMG S-19264T (=DSM 44701T), isolated from a smear-ripened cheese.</title>
        <authorList>
            <consortium name="US DOE Joint Genome Institute (JGI-PGF)"/>
            <person name="Walter F."/>
            <person name="Albersmeier A."/>
            <person name="Kalinowski J."/>
            <person name="Ruckert C."/>
        </authorList>
    </citation>
    <scope>NUCLEOTIDE SEQUENCE</scope>
    <source>
        <strain evidence="17">KCTC 12870</strain>
    </source>
</reference>
<evidence type="ECO:0000256" key="5">
    <source>
        <dbReference type="ARBA" id="ARBA00022801"/>
    </source>
</evidence>
<keyword evidence="2 13" id="KW-0645">Protease</keyword>
<feature type="transmembrane region" description="Helical" evidence="14">
    <location>
        <begin position="70"/>
        <end position="89"/>
    </location>
</feature>
<evidence type="ECO:0000256" key="11">
    <source>
        <dbReference type="PIRSR" id="PIRSR627057-1"/>
    </source>
</evidence>
<dbReference type="Proteomes" id="UP000642829">
    <property type="component" value="Unassembled WGS sequence"/>
</dbReference>
<dbReference type="Gene3D" id="3.30.2010.10">
    <property type="entry name" value="Metalloproteases ('zincins'), catalytic domain"/>
    <property type="match status" value="1"/>
</dbReference>
<comment type="caution">
    <text evidence="17">The sequence shown here is derived from an EMBL/GenBank/DDBJ whole genome shotgun (WGS) entry which is preliminary data.</text>
</comment>
<keyword evidence="3 14" id="KW-0812">Transmembrane</keyword>
<dbReference type="CDD" id="cd07343">
    <property type="entry name" value="M48A_Zmpste24p_like"/>
    <property type="match status" value="1"/>
</dbReference>
<dbReference type="InterPro" id="IPR001915">
    <property type="entry name" value="Peptidase_M48"/>
</dbReference>
<keyword evidence="8 14" id="KW-1133">Transmembrane helix</keyword>
<keyword evidence="7 12" id="KW-0862">Zinc</keyword>
<feature type="transmembrane region" description="Helical" evidence="14">
    <location>
        <begin position="326"/>
        <end position="345"/>
    </location>
</feature>
<feature type="transmembrane region" description="Helical" evidence="14">
    <location>
        <begin position="101"/>
        <end position="119"/>
    </location>
</feature>
<dbReference type="FunFam" id="3.30.2010.10:FF:000002">
    <property type="entry name" value="CAAX prenyl protease"/>
    <property type="match status" value="1"/>
</dbReference>
<evidence type="ECO:0000256" key="8">
    <source>
        <dbReference type="ARBA" id="ARBA00022989"/>
    </source>
</evidence>
<evidence type="ECO:0000256" key="12">
    <source>
        <dbReference type="PIRSR" id="PIRSR627057-2"/>
    </source>
</evidence>
<feature type="domain" description="Peptidase M48" evidence="15">
    <location>
        <begin position="209"/>
        <end position="415"/>
    </location>
</feature>
<evidence type="ECO:0000256" key="3">
    <source>
        <dbReference type="ARBA" id="ARBA00022692"/>
    </source>
</evidence>